<proteinExistence type="predicted"/>
<dbReference type="PANTHER" id="PTHR33232:SF20">
    <property type="entry name" value="PROTEIN SIEVE ELEMENT OCCLUSION B-LIKE"/>
    <property type="match status" value="1"/>
</dbReference>
<accession>A0A1D1XGY7</accession>
<dbReference type="AlphaFoldDB" id="A0A1D1XGY7"/>
<evidence type="ECO:0000313" key="3">
    <source>
        <dbReference type="EMBL" id="JAT41541.1"/>
    </source>
</evidence>
<protein>
    <submittedName>
        <fullName evidence="3">Putative nucleoredoxin 2</fullName>
    </submittedName>
</protein>
<dbReference type="InterPro" id="IPR039299">
    <property type="entry name" value="SEOA"/>
</dbReference>
<dbReference type="EMBL" id="GDJX01026395">
    <property type="protein sequence ID" value="JAT41541.1"/>
    <property type="molecule type" value="Transcribed_RNA"/>
</dbReference>
<feature type="domain" description="Sieve element occlusion C-terminal" evidence="2">
    <location>
        <begin position="511"/>
        <end position="741"/>
    </location>
</feature>
<feature type="non-terminal residue" evidence="3">
    <location>
        <position position="1"/>
    </location>
</feature>
<dbReference type="GO" id="GO:0010088">
    <property type="term" value="P:phloem development"/>
    <property type="evidence" value="ECO:0007669"/>
    <property type="project" value="InterPro"/>
</dbReference>
<name>A0A1D1XGY7_9ARAE</name>
<dbReference type="PANTHER" id="PTHR33232">
    <property type="entry name" value="PROTEIN SIEVE ELEMENT OCCLUSION B-LIKE"/>
    <property type="match status" value="1"/>
</dbReference>
<feature type="domain" description="Sieve element occlusion N-terminal" evidence="1">
    <location>
        <begin position="46"/>
        <end position="348"/>
    </location>
</feature>
<dbReference type="InterPro" id="IPR027942">
    <property type="entry name" value="SEO_N"/>
</dbReference>
<reference evidence="3" key="1">
    <citation type="submission" date="2015-07" db="EMBL/GenBank/DDBJ databases">
        <title>Transcriptome Assembly of Anthurium amnicola.</title>
        <authorList>
            <person name="Suzuki J."/>
        </authorList>
    </citation>
    <scope>NUCLEOTIDE SEQUENCE</scope>
</reference>
<sequence>PFPLPFPLVLKTCKRVVGVVSGRVEMATQKTQQLIKSERHSFFTSSDDTAIMKQILATHHPDGREVDCRPLLSVIEDIFLRATPTVAPLALPVVTQMQQTTLEGKTHQVGQPHLDIADDKLVLQTGVSGMFEALAYIIHRLACEISYKCCSGGDGHALTAGLFEALAAYSWETKAVLALGAFATLYGEFWLVAQLHTVNPLARSLALLKQLPTILEHSDVLKPRIDAINNLVKAMLDVAKCAVQFNELPAEDILPDDMVAAISHIPTASFWIIRSIVACANQIVVLIGMGHEYFSPGMEAWELSSLEHKLRSIYEHLSRQYSSCQQHIDDKRQSKAYDTLVSLFRMSHIDNMRVLKSLIHSKDNLPLIDLTTKKRFPVDVLRRKTVILFVSDLDISHEELFVLVQIYNDTHQGKLERNYEIVWLPVTDRDVSWTPAKDEVFNRLASMMPWHSLHHPSLLDPSVVRYMREMWQFEKKPLLVVLDPQGKVVCPNAHHMMWIWGSLAFPFTSTREELLWKDEVWRLEFLVDEIDPAILQWVKEGRYVCLYGGEDLEWIRRFTTTMKRVAMEAGIPVEMVYVGKSNPKERVKKVITTIANEKLSGYWQDLAMVWFFWMRLESMWHSKMQHSKNVATDPIMQEVVTMLSLDGSDEGWALVSKGGVEVVKAHGRRIVDCLSKFEAWRANVQKEGFVPALSNALLPYQTEEHCTRLVLPEDPRAIREQVICAECKRPMEKYVLFKCCNN</sequence>
<dbReference type="Pfam" id="PF14576">
    <property type="entry name" value="SEO_N"/>
    <property type="match status" value="1"/>
</dbReference>
<gene>
    <name evidence="3" type="primary">Os01g0794400_0</name>
    <name evidence="3" type="ORF">g.34620</name>
</gene>
<organism evidence="3">
    <name type="scientific">Anthurium amnicola</name>
    <dbReference type="NCBI Taxonomy" id="1678845"/>
    <lineage>
        <taxon>Eukaryota</taxon>
        <taxon>Viridiplantae</taxon>
        <taxon>Streptophyta</taxon>
        <taxon>Embryophyta</taxon>
        <taxon>Tracheophyta</taxon>
        <taxon>Spermatophyta</taxon>
        <taxon>Magnoliopsida</taxon>
        <taxon>Liliopsida</taxon>
        <taxon>Araceae</taxon>
        <taxon>Pothoideae</taxon>
        <taxon>Potheae</taxon>
        <taxon>Anthurium</taxon>
    </lineage>
</organism>
<evidence type="ECO:0000259" key="2">
    <source>
        <dbReference type="Pfam" id="PF14577"/>
    </source>
</evidence>
<dbReference type="Pfam" id="PF14577">
    <property type="entry name" value="SEO_C"/>
    <property type="match status" value="1"/>
</dbReference>
<evidence type="ECO:0000259" key="1">
    <source>
        <dbReference type="Pfam" id="PF14576"/>
    </source>
</evidence>
<dbReference type="InterPro" id="IPR027944">
    <property type="entry name" value="SEO_C"/>
</dbReference>